<proteinExistence type="predicted"/>
<evidence type="ECO:0000256" key="1">
    <source>
        <dbReference type="SAM" id="MobiDB-lite"/>
    </source>
</evidence>
<sequence length="226" mass="25761">FEECNNSEVGKDVTANSSDSDEKDCAEVRSEYDSENTSDAESSITSDNGNHQPTFCIVEDGRPIFNKTMSRSRLTTISQCLRFDNAEGRRRNRDADKLSPIRAFFELWLPTLQNSYIPYKNLTVDEQLLTFRGRCPFKQFIPSNPEKYDIKIWAACDSQTSFVYNCQIYIGRTGDQRECNQGKRVVVDMTKGLVASERNGNTDNFFPSLDLAREMEKKNLTLPGTI</sequence>
<protein>
    <recommendedName>
        <fullName evidence="2">PiggyBac transposable element-derived protein domain-containing protein</fullName>
    </recommendedName>
</protein>
<comment type="caution">
    <text evidence="3">The sequence shown here is derived from an EMBL/GenBank/DDBJ whole genome shotgun (WGS) entry which is preliminary data.</text>
</comment>
<dbReference type="Proteomes" id="UP000801492">
    <property type="component" value="Unassembled WGS sequence"/>
</dbReference>
<name>A0A8K0G9G3_IGNLU</name>
<dbReference type="PANTHER" id="PTHR46599:SF6">
    <property type="entry name" value="DUAL SPECIFICITY PHOSPHATASE 26"/>
    <property type="match status" value="1"/>
</dbReference>
<dbReference type="InterPro" id="IPR029526">
    <property type="entry name" value="PGBD"/>
</dbReference>
<gene>
    <name evidence="3" type="ORF">ILUMI_15502</name>
</gene>
<accession>A0A8K0G9G3</accession>
<evidence type="ECO:0000313" key="3">
    <source>
        <dbReference type="EMBL" id="KAF2890671.1"/>
    </source>
</evidence>
<dbReference type="Pfam" id="PF13843">
    <property type="entry name" value="DDE_Tnp_1_7"/>
    <property type="match status" value="1"/>
</dbReference>
<dbReference type="OrthoDB" id="8039240at2759"/>
<feature type="non-terminal residue" evidence="3">
    <location>
        <position position="226"/>
    </location>
</feature>
<feature type="compositionally biased region" description="Polar residues" evidence="1">
    <location>
        <begin position="39"/>
        <end position="51"/>
    </location>
</feature>
<dbReference type="AlphaFoldDB" id="A0A8K0G9G3"/>
<feature type="compositionally biased region" description="Basic and acidic residues" evidence="1">
    <location>
        <begin position="23"/>
        <end position="32"/>
    </location>
</feature>
<keyword evidence="4" id="KW-1185">Reference proteome</keyword>
<reference evidence="3" key="1">
    <citation type="submission" date="2019-08" db="EMBL/GenBank/DDBJ databases">
        <title>The genome of the North American firefly Photinus pyralis.</title>
        <authorList>
            <consortium name="Photinus pyralis genome working group"/>
            <person name="Fallon T.R."/>
            <person name="Sander Lower S.E."/>
            <person name="Weng J.-K."/>
        </authorList>
    </citation>
    <scope>NUCLEOTIDE SEQUENCE</scope>
    <source>
        <strain evidence="3">TRF0915ILg1</strain>
        <tissue evidence="3">Whole body</tissue>
    </source>
</reference>
<feature type="region of interest" description="Disordered" evidence="1">
    <location>
        <begin position="1"/>
        <end position="51"/>
    </location>
</feature>
<evidence type="ECO:0000313" key="4">
    <source>
        <dbReference type="Proteomes" id="UP000801492"/>
    </source>
</evidence>
<evidence type="ECO:0000259" key="2">
    <source>
        <dbReference type="Pfam" id="PF13843"/>
    </source>
</evidence>
<dbReference type="PANTHER" id="PTHR46599">
    <property type="entry name" value="PIGGYBAC TRANSPOSABLE ELEMENT-DERIVED PROTEIN 4"/>
    <property type="match status" value="1"/>
</dbReference>
<feature type="compositionally biased region" description="Polar residues" evidence="1">
    <location>
        <begin position="1"/>
        <end position="18"/>
    </location>
</feature>
<feature type="domain" description="PiggyBac transposable element-derived protein" evidence="2">
    <location>
        <begin position="60"/>
        <end position="226"/>
    </location>
</feature>
<organism evidence="3 4">
    <name type="scientific">Ignelater luminosus</name>
    <name type="common">Cucubano</name>
    <name type="synonym">Pyrophorus luminosus</name>
    <dbReference type="NCBI Taxonomy" id="2038154"/>
    <lineage>
        <taxon>Eukaryota</taxon>
        <taxon>Metazoa</taxon>
        <taxon>Ecdysozoa</taxon>
        <taxon>Arthropoda</taxon>
        <taxon>Hexapoda</taxon>
        <taxon>Insecta</taxon>
        <taxon>Pterygota</taxon>
        <taxon>Neoptera</taxon>
        <taxon>Endopterygota</taxon>
        <taxon>Coleoptera</taxon>
        <taxon>Polyphaga</taxon>
        <taxon>Elateriformia</taxon>
        <taxon>Elateroidea</taxon>
        <taxon>Elateridae</taxon>
        <taxon>Agrypninae</taxon>
        <taxon>Pyrophorini</taxon>
        <taxon>Ignelater</taxon>
    </lineage>
</organism>
<dbReference type="EMBL" id="VTPC01048281">
    <property type="protein sequence ID" value="KAF2890671.1"/>
    <property type="molecule type" value="Genomic_DNA"/>
</dbReference>